<organism evidence="2 3">
    <name type="scientific">Nitrosomonas oligotropha</name>
    <dbReference type="NCBI Taxonomy" id="42354"/>
    <lineage>
        <taxon>Bacteria</taxon>
        <taxon>Pseudomonadati</taxon>
        <taxon>Pseudomonadota</taxon>
        <taxon>Betaproteobacteria</taxon>
        <taxon>Nitrosomonadales</taxon>
        <taxon>Nitrosomonadaceae</taxon>
        <taxon>Nitrosomonas</taxon>
    </lineage>
</organism>
<dbReference type="Proteomes" id="UP000198814">
    <property type="component" value="Unassembled WGS sequence"/>
</dbReference>
<keyword evidence="3" id="KW-1185">Reference proteome</keyword>
<dbReference type="PROSITE" id="PS51257">
    <property type="entry name" value="PROKAR_LIPOPROTEIN"/>
    <property type="match status" value="1"/>
</dbReference>
<evidence type="ECO:0000313" key="3">
    <source>
        <dbReference type="Proteomes" id="UP000198814"/>
    </source>
</evidence>
<accession>A0A1H8PA53</accession>
<protein>
    <submittedName>
        <fullName evidence="2">Uncharacterized protein</fullName>
    </submittedName>
</protein>
<evidence type="ECO:0000256" key="1">
    <source>
        <dbReference type="SAM" id="Coils"/>
    </source>
</evidence>
<dbReference type="EMBL" id="FODO01000009">
    <property type="protein sequence ID" value="SEO38802.1"/>
    <property type="molecule type" value="Genomic_DNA"/>
</dbReference>
<evidence type="ECO:0000313" key="2">
    <source>
        <dbReference type="EMBL" id="SEO38802.1"/>
    </source>
</evidence>
<sequence length="118" mass="13742">MRISIFSLVVFGLLGFLTSCADLGPYQMDMTQIIESAKTSRDHNWIAEHYEDTAKDMQSKVEEHKKMLAQYKAQRQYYGQRDLDMESMCRALIHTYEQATIENMNLADSHRKMAEAIK</sequence>
<dbReference type="RefSeq" id="WP_090318413.1">
    <property type="nucleotide sequence ID" value="NZ_FNOE01000010.1"/>
</dbReference>
<dbReference type="OrthoDB" id="8562383at2"/>
<dbReference type="AlphaFoldDB" id="A0A1H8PA53"/>
<reference evidence="3" key="1">
    <citation type="submission" date="2016-10" db="EMBL/GenBank/DDBJ databases">
        <authorList>
            <person name="Varghese N."/>
            <person name="Submissions S."/>
        </authorList>
    </citation>
    <scope>NUCLEOTIDE SEQUENCE [LARGE SCALE GENOMIC DNA]</scope>
    <source>
        <strain evidence="3">Nm76</strain>
    </source>
</reference>
<gene>
    <name evidence="2" type="ORF">SAMN05216333_10921</name>
</gene>
<keyword evidence="1" id="KW-0175">Coiled coil</keyword>
<feature type="coiled-coil region" evidence="1">
    <location>
        <begin position="47"/>
        <end position="74"/>
    </location>
</feature>
<proteinExistence type="predicted"/>
<name>A0A1H8PA53_9PROT</name>